<name>A0ABP3FTD0_9BACI</name>
<dbReference type="InterPro" id="IPR016039">
    <property type="entry name" value="Thiolase-like"/>
</dbReference>
<dbReference type="InterPro" id="IPR010894">
    <property type="entry name" value="SpoVAD"/>
</dbReference>
<protein>
    <submittedName>
        <fullName evidence="1">Stage V sporulation protein AD</fullName>
    </submittedName>
</protein>
<sequence>MLQGKSSWVFQNRPAIAATGVTGGPFEANGPLKEDFDILHKDLWMGEDSYEKAQRLLLEEAIDSALGKINLKPKDIQFLLAGDLINQITPTSFAARTQSIPYFGLFGACSTSMEGLALSGFIVNYQGAQYVVTGASSHNAATEKQFRYPTEYGGQKPPTAQWTATGAGVGVVTRRNNVQGPAPVLTSATIGKVVDMGLTDPFNMGGAMAPAAADTIVTHLQDLQIDPSYYDAIITGDLAQIGRETLIDLLKNQHGLKIQDDHIQDCGIKLYNPDQPVQAGGSGAGCSAIVLYGHILNEMKKGRYKRILLVATGALLSPLTVQQKESIPCIAHAVAIEYDPNS</sequence>
<dbReference type="NCBIfam" id="NF006160">
    <property type="entry name" value="PRK08304.1"/>
    <property type="match status" value="1"/>
</dbReference>
<evidence type="ECO:0000313" key="1">
    <source>
        <dbReference type="EMBL" id="GAA0325423.1"/>
    </source>
</evidence>
<dbReference type="NCBIfam" id="TIGR02845">
    <property type="entry name" value="spore_V_AD"/>
    <property type="match status" value="1"/>
</dbReference>
<gene>
    <name evidence="1" type="primary">spoVAD</name>
    <name evidence="1" type="ORF">GCM10008967_15070</name>
</gene>
<keyword evidence="2" id="KW-1185">Reference proteome</keyword>
<dbReference type="NCBIfam" id="NF009069">
    <property type="entry name" value="PRK12404.1"/>
    <property type="match status" value="1"/>
</dbReference>
<dbReference type="InterPro" id="IPR038369">
    <property type="entry name" value="SpoVAD_sf"/>
</dbReference>
<dbReference type="PIRSF" id="PIRSF011570">
    <property type="entry name" value="SpoVAD"/>
    <property type="match status" value="1"/>
</dbReference>
<dbReference type="Pfam" id="PF07451">
    <property type="entry name" value="SpoVAD"/>
    <property type="match status" value="1"/>
</dbReference>
<organism evidence="1 2">
    <name type="scientific">Bacillus carboniphilus</name>
    <dbReference type="NCBI Taxonomy" id="86663"/>
    <lineage>
        <taxon>Bacteria</taxon>
        <taxon>Bacillati</taxon>
        <taxon>Bacillota</taxon>
        <taxon>Bacilli</taxon>
        <taxon>Bacillales</taxon>
        <taxon>Bacillaceae</taxon>
        <taxon>Bacillus</taxon>
    </lineage>
</organism>
<evidence type="ECO:0000313" key="2">
    <source>
        <dbReference type="Proteomes" id="UP001500782"/>
    </source>
</evidence>
<proteinExistence type="predicted"/>
<dbReference type="Gene3D" id="3.40.47.40">
    <property type="entry name" value="Stage V sporulation protein AD"/>
    <property type="match status" value="1"/>
</dbReference>
<dbReference type="Proteomes" id="UP001500782">
    <property type="component" value="Unassembled WGS sequence"/>
</dbReference>
<dbReference type="SUPFAM" id="SSF53901">
    <property type="entry name" value="Thiolase-like"/>
    <property type="match status" value="1"/>
</dbReference>
<dbReference type="RefSeq" id="WP_343797826.1">
    <property type="nucleotide sequence ID" value="NZ_BAAADJ010000015.1"/>
</dbReference>
<comment type="caution">
    <text evidence="1">The sequence shown here is derived from an EMBL/GenBank/DDBJ whole genome shotgun (WGS) entry which is preliminary data.</text>
</comment>
<dbReference type="EMBL" id="BAAADJ010000015">
    <property type="protein sequence ID" value="GAA0325423.1"/>
    <property type="molecule type" value="Genomic_DNA"/>
</dbReference>
<accession>A0ABP3FTD0</accession>
<reference evidence="2" key="1">
    <citation type="journal article" date="2019" name="Int. J. Syst. Evol. Microbiol.">
        <title>The Global Catalogue of Microorganisms (GCM) 10K type strain sequencing project: providing services to taxonomists for standard genome sequencing and annotation.</title>
        <authorList>
            <consortium name="The Broad Institute Genomics Platform"/>
            <consortium name="The Broad Institute Genome Sequencing Center for Infectious Disease"/>
            <person name="Wu L."/>
            <person name="Ma J."/>
        </authorList>
    </citation>
    <scope>NUCLEOTIDE SEQUENCE [LARGE SCALE GENOMIC DNA]</scope>
    <source>
        <strain evidence="2">JCM 9731</strain>
    </source>
</reference>